<dbReference type="CDD" id="cd24011">
    <property type="entry name" value="ASKHA_NBD_BK"/>
    <property type="match status" value="1"/>
</dbReference>
<evidence type="ECO:0000256" key="4">
    <source>
        <dbReference type="ARBA" id="ARBA00022679"/>
    </source>
</evidence>
<keyword evidence="6 9" id="KW-0418">Kinase</keyword>
<organism evidence="11 12">
    <name type="scientific">Ruegeria sediminis</name>
    <dbReference type="NCBI Taxonomy" id="2583820"/>
    <lineage>
        <taxon>Bacteria</taxon>
        <taxon>Pseudomonadati</taxon>
        <taxon>Pseudomonadota</taxon>
        <taxon>Alphaproteobacteria</taxon>
        <taxon>Rhodobacterales</taxon>
        <taxon>Roseobacteraceae</taxon>
        <taxon>Ruegeria</taxon>
    </lineage>
</organism>
<keyword evidence="7 9" id="KW-0067">ATP-binding</keyword>
<comment type="similarity">
    <text evidence="2 9 10">Belongs to the acetokinase family.</text>
</comment>
<keyword evidence="3 9" id="KW-0963">Cytoplasm</keyword>
<evidence type="ECO:0000256" key="2">
    <source>
        <dbReference type="ARBA" id="ARBA00008748"/>
    </source>
</evidence>
<dbReference type="PROSITE" id="PS01076">
    <property type="entry name" value="ACETATE_KINASE_2"/>
    <property type="match status" value="1"/>
</dbReference>
<dbReference type="EC" id="2.7.2.7" evidence="9"/>
<dbReference type="InterPro" id="IPR023865">
    <property type="entry name" value="Aliphatic_acid_kinase_CS"/>
</dbReference>
<gene>
    <name evidence="9 11" type="primary">buk</name>
    <name evidence="11" type="ORF">FGK63_18065</name>
</gene>
<accession>A0ABY2WT02</accession>
<dbReference type="NCBIfam" id="NF002834">
    <property type="entry name" value="PRK03011.1-5"/>
    <property type="match status" value="1"/>
</dbReference>
<dbReference type="InterPro" id="IPR043129">
    <property type="entry name" value="ATPase_NBD"/>
</dbReference>
<dbReference type="InterPro" id="IPR011245">
    <property type="entry name" value="Butyrate_kin"/>
</dbReference>
<dbReference type="EMBL" id="VCPD01000008">
    <property type="protein sequence ID" value="TMV04193.1"/>
    <property type="molecule type" value="Genomic_DNA"/>
</dbReference>
<evidence type="ECO:0000256" key="1">
    <source>
        <dbReference type="ARBA" id="ARBA00004496"/>
    </source>
</evidence>
<dbReference type="InterPro" id="IPR000890">
    <property type="entry name" value="Aliphatic_acid_kin_short-chain"/>
</dbReference>
<keyword evidence="5 9" id="KW-0547">Nucleotide-binding</keyword>
<dbReference type="NCBIfam" id="TIGR02707">
    <property type="entry name" value="butyr_kinase"/>
    <property type="match status" value="1"/>
</dbReference>
<dbReference type="Gene3D" id="3.30.420.40">
    <property type="match status" value="2"/>
</dbReference>
<reference evidence="11 12" key="1">
    <citation type="submission" date="2019-05" db="EMBL/GenBank/DDBJ databases">
        <title>Ruegeria sp. nov., isolated from tidal flat.</title>
        <authorList>
            <person name="Kim W."/>
        </authorList>
    </citation>
    <scope>NUCLEOTIDE SEQUENCE [LARGE SCALE GENOMIC DNA]</scope>
    <source>
        <strain evidence="11 12">CAU 1488</strain>
    </source>
</reference>
<evidence type="ECO:0000256" key="5">
    <source>
        <dbReference type="ARBA" id="ARBA00022741"/>
    </source>
</evidence>
<evidence type="ECO:0000313" key="11">
    <source>
        <dbReference type="EMBL" id="TMV04193.1"/>
    </source>
</evidence>
<comment type="catalytic activity">
    <reaction evidence="8 9">
        <text>butanoate + ATP = butanoyl phosphate + ADP</text>
        <dbReference type="Rhea" id="RHEA:13585"/>
        <dbReference type="ChEBI" id="CHEBI:17968"/>
        <dbReference type="ChEBI" id="CHEBI:30616"/>
        <dbReference type="ChEBI" id="CHEBI:58079"/>
        <dbReference type="ChEBI" id="CHEBI:456216"/>
        <dbReference type="EC" id="2.7.2.7"/>
    </reaction>
</comment>
<dbReference type="SUPFAM" id="SSF53067">
    <property type="entry name" value="Actin-like ATPase domain"/>
    <property type="match status" value="2"/>
</dbReference>
<dbReference type="Proteomes" id="UP001193035">
    <property type="component" value="Unassembled WGS sequence"/>
</dbReference>
<sequence length="367" mass="39351">MSLNAILSINPGTTTTRCALYGLNGRVVEVITERTLDHDEGVMAGFPTIASQLDFRAAHIAAFLSEYLDDRRLVACAGRGGMLTPVPAGVIEVNKALVDFALHTPVYHHASNLGAPLAHALASRHGVPAFVVDPVSVDELAPVARVSGFDEIPRFSFVHALNIRACGRRLAKELNKPFDELRAVVAHLGAGFSIAALLNGRLVDSSNRMEISPFTPERAGGLPPLPLIELCFSGKYTREELLNKLYGRGGVFGMLGTKDIRRVETMIEAGDEEARLVFEAMLYQTAKAVGAMASVASFDLDGIILTGGLANSPRVTGYLTDKLTRLAPLHVYPGSDECRALAEGAARVLSGQETPLTWPIISERQVA</sequence>
<proteinExistence type="inferred from homology"/>
<evidence type="ECO:0000256" key="9">
    <source>
        <dbReference type="HAMAP-Rule" id="MF_00542"/>
    </source>
</evidence>
<dbReference type="HAMAP" id="MF_00542">
    <property type="entry name" value="Butyrate_kinase"/>
    <property type="match status" value="1"/>
</dbReference>
<comment type="caution">
    <text evidence="11">The sequence shown here is derived from an EMBL/GenBank/DDBJ whole genome shotgun (WGS) entry which is preliminary data.</text>
</comment>
<evidence type="ECO:0000256" key="7">
    <source>
        <dbReference type="ARBA" id="ARBA00022840"/>
    </source>
</evidence>
<keyword evidence="12" id="KW-1185">Reference proteome</keyword>
<protein>
    <recommendedName>
        <fullName evidence="9">Probable butyrate kinase</fullName>
        <shortName evidence="9">BK</shortName>
        <ecNumber evidence="9">2.7.2.7</ecNumber>
    </recommendedName>
    <alternativeName>
        <fullName evidence="9">Branched-chain carboxylic acid kinase</fullName>
    </alternativeName>
</protein>
<evidence type="ECO:0000313" key="12">
    <source>
        <dbReference type="Proteomes" id="UP001193035"/>
    </source>
</evidence>
<evidence type="ECO:0000256" key="3">
    <source>
        <dbReference type="ARBA" id="ARBA00022490"/>
    </source>
</evidence>
<comment type="subcellular location">
    <subcellularLocation>
        <location evidence="1 9">Cytoplasm</location>
    </subcellularLocation>
</comment>
<name>A0ABY2WT02_9RHOB</name>
<dbReference type="Pfam" id="PF00871">
    <property type="entry name" value="Acetate_kinase"/>
    <property type="match status" value="1"/>
</dbReference>
<dbReference type="PANTHER" id="PTHR21060:SF15">
    <property type="entry name" value="ACETATE KINASE-RELATED"/>
    <property type="match status" value="1"/>
</dbReference>
<evidence type="ECO:0000256" key="10">
    <source>
        <dbReference type="RuleBase" id="RU003835"/>
    </source>
</evidence>
<evidence type="ECO:0000256" key="6">
    <source>
        <dbReference type="ARBA" id="ARBA00022777"/>
    </source>
</evidence>
<keyword evidence="4 9" id="KW-0808">Transferase</keyword>
<evidence type="ECO:0000256" key="8">
    <source>
        <dbReference type="ARBA" id="ARBA00048596"/>
    </source>
</evidence>
<dbReference type="GO" id="GO:0047761">
    <property type="term" value="F:butyrate kinase activity"/>
    <property type="evidence" value="ECO:0007669"/>
    <property type="project" value="UniProtKB-EC"/>
</dbReference>
<dbReference type="PANTHER" id="PTHR21060">
    <property type="entry name" value="ACETATE KINASE"/>
    <property type="match status" value="1"/>
</dbReference>
<dbReference type="PRINTS" id="PR00471">
    <property type="entry name" value="ACETATEKNASE"/>
</dbReference>
<dbReference type="PIRSF" id="PIRSF036458">
    <property type="entry name" value="Butyrate_kin"/>
    <property type="match status" value="1"/>
</dbReference>
<dbReference type="RefSeq" id="WP_138844904.1">
    <property type="nucleotide sequence ID" value="NZ_VCPD01000008.1"/>
</dbReference>